<dbReference type="CDD" id="cd00403">
    <property type="entry name" value="Ribosomal_L1"/>
    <property type="match status" value="1"/>
</dbReference>
<evidence type="ECO:0000256" key="5">
    <source>
        <dbReference type="ARBA" id="ARBA00023274"/>
    </source>
</evidence>
<dbReference type="InterPro" id="IPR016095">
    <property type="entry name" value="Ribosomal_uL1_3-a/b-sand"/>
</dbReference>
<keyword evidence="3" id="KW-0810">Translation regulation</keyword>
<comment type="similarity">
    <text evidence="1">Belongs to the universal ribosomal protein uL1 family.</text>
</comment>
<dbReference type="GO" id="GO:1990904">
    <property type="term" value="C:ribonucleoprotein complex"/>
    <property type="evidence" value="ECO:0007669"/>
    <property type="project" value="UniProtKB-KW"/>
</dbReference>
<dbReference type="PATRIC" id="fig|1618574.4.peg.827"/>
<name>A0A0G0M9R0_9BACT</name>
<dbReference type="GO" id="GO:0005840">
    <property type="term" value="C:ribosome"/>
    <property type="evidence" value="ECO:0007669"/>
    <property type="project" value="UniProtKB-KW"/>
</dbReference>
<dbReference type="InterPro" id="IPR028364">
    <property type="entry name" value="Ribosomal_uL1/biogenesis"/>
</dbReference>
<keyword evidence="2" id="KW-0678">Repressor</keyword>
<dbReference type="Gene3D" id="3.40.50.790">
    <property type="match status" value="1"/>
</dbReference>
<evidence type="ECO:0000256" key="3">
    <source>
        <dbReference type="ARBA" id="ARBA00022845"/>
    </source>
</evidence>
<evidence type="ECO:0000256" key="1">
    <source>
        <dbReference type="ARBA" id="ARBA00010531"/>
    </source>
</evidence>
<evidence type="ECO:0000313" key="8">
    <source>
        <dbReference type="EMBL" id="KKR00834.1"/>
    </source>
</evidence>
<organism evidence="8 9">
    <name type="scientific">Candidatus Woesebacteria bacterium GW2011_GWB1_39_12</name>
    <dbReference type="NCBI Taxonomy" id="1618574"/>
    <lineage>
        <taxon>Bacteria</taxon>
        <taxon>Candidatus Woeseibacteriota</taxon>
    </lineage>
</organism>
<accession>A0A0G0M9R0</accession>
<keyword evidence="5" id="KW-0687">Ribonucleoprotein</keyword>
<protein>
    <recommendedName>
        <fullName evidence="6">Large ribosomal subunit protein uL1</fullName>
    </recommendedName>
    <alternativeName>
        <fullName evidence="7">50S ribosomal protein L1</fullName>
    </alternativeName>
</protein>
<dbReference type="Proteomes" id="UP000033881">
    <property type="component" value="Unassembled WGS sequence"/>
</dbReference>
<evidence type="ECO:0000256" key="4">
    <source>
        <dbReference type="ARBA" id="ARBA00022980"/>
    </source>
</evidence>
<sequence length="271" mass="30248">MGKTKTAFVGEVEEKKLSGEEKYKERQKKKESVQKEEKVHVAGLKGGQRIKVVEAETLPTEVVEESTEAGEKKKVIKKKIRGKNYLQVKSKIDRNKFYSVNDALKLVKETSYSKFNGTFEMHIVVKKVGLSENVTLPHFEGKAKRVEVADDKTIEKLKKGKIDFDVLLATPDMMPKLVPFAKILGPKGLMPNPKNGTIIKGNKDVEKFSGNSLTIKTEKDAPVIHTVVGKVSQPEKELEENIESVLNAVNKKQIVKAYLKSTMSPSVKLSV</sequence>
<proteinExistence type="inferred from homology"/>
<keyword evidence="4" id="KW-0689">Ribosomal protein</keyword>
<evidence type="ECO:0000256" key="7">
    <source>
        <dbReference type="ARBA" id="ARBA00035452"/>
    </source>
</evidence>
<dbReference type="PANTHER" id="PTHR36427:SF3">
    <property type="entry name" value="LARGE RIBOSOMAL SUBUNIT PROTEIN UL1M"/>
    <property type="match status" value="1"/>
</dbReference>
<dbReference type="PANTHER" id="PTHR36427">
    <property type="entry name" value="54S RIBOSOMAL PROTEIN L1, MITOCHONDRIAL"/>
    <property type="match status" value="1"/>
</dbReference>
<dbReference type="Pfam" id="PF00687">
    <property type="entry name" value="Ribosomal_L1"/>
    <property type="match status" value="1"/>
</dbReference>
<gene>
    <name evidence="8" type="ORF">UT24_C0009G0151</name>
</gene>
<dbReference type="GO" id="GO:0006417">
    <property type="term" value="P:regulation of translation"/>
    <property type="evidence" value="ECO:0007669"/>
    <property type="project" value="UniProtKB-KW"/>
</dbReference>
<dbReference type="SUPFAM" id="SSF56808">
    <property type="entry name" value="Ribosomal protein L1"/>
    <property type="match status" value="1"/>
</dbReference>
<dbReference type="InterPro" id="IPR023674">
    <property type="entry name" value="Ribosomal_uL1-like"/>
</dbReference>
<evidence type="ECO:0000256" key="2">
    <source>
        <dbReference type="ARBA" id="ARBA00022491"/>
    </source>
</evidence>
<reference evidence="8 9" key="1">
    <citation type="journal article" date="2015" name="Nature">
        <title>rRNA introns, odd ribosomes, and small enigmatic genomes across a large radiation of phyla.</title>
        <authorList>
            <person name="Brown C.T."/>
            <person name="Hug L.A."/>
            <person name="Thomas B.C."/>
            <person name="Sharon I."/>
            <person name="Castelle C.J."/>
            <person name="Singh A."/>
            <person name="Wilkins M.J."/>
            <person name="Williams K.H."/>
            <person name="Banfield J.F."/>
        </authorList>
    </citation>
    <scope>NUCLEOTIDE SEQUENCE [LARGE SCALE GENOMIC DNA]</scope>
</reference>
<dbReference type="STRING" id="1618574.UT24_C0009G0151"/>
<dbReference type="Gene3D" id="6.10.20.140">
    <property type="entry name" value="50S ribosomal protein L1, Chain A, Domain 1"/>
    <property type="match status" value="1"/>
</dbReference>
<evidence type="ECO:0000256" key="6">
    <source>
        <dbReference type="ARBA" id="ARBA00035241"/>
    </source>
</evidence>
<dbReference type="EMBL" id="LBWB01000009">
    <property type="protein sequence ID" value="KKR00834.1"/>
    <property type="molecule type" value="Genomic_DNA"/>
</dbReference>
<comment type="caution">
    <text evidence="8">The sequence shown here is derived from an EMBL/GenBank/DDBJ whole genome shotgun (WGS) entry which is preliminary data.</text>
</comment>
<evidence type="ECO:0000313" key="9">
    <source>
        <dbReference type="Proteomes" id="UP000033881"/>
    </source>
</evidence>
<dbReference type="Gene3D" id="3.30.190.20">
    <property type="match status" value="1"/>
</dbReference>
<dbReference type="AlphaFoldDB" id="A0A0G0M9R0"/>